<dbReference type="Proteomes" id="UP000184390">
    <property type="component" value="Unassembled WGS sequence"/>
</dbReference>
<feature type="region of interest" description="Disordered" evidence="1">
    <location>
        <begin position="1"/>
        <end position="20"/>
    </location>
</feature>
<comment type="caution">
    <text evidence="3">The sequence shown here is derived from an EMBL/GenBank/DDBJ whole genome shotgun (WGS) entry which is preliminary data.</text>
</comment>
<feature type="domain" description="Dynamin N-terminal" evidence="2">
    <location>
        <begin position="77"/>
        <end position="220"/>
    </location>
</feature>
<evidence type="ECO:0000313" key="4">
    <source>
        <dbReference type="Proteomes" id="UP000184390"/>
    </source>
</evidence>
<name>A0ABY1IIH5_9ACTO</name>
<accession>A0ABY1IIH5</accession>
<sequence>MAPARTPPGESTPSSDPGAPAATAALGGLRARLGSIDLPYALPGAERAAERAARVADQLGDYILPRLASIDAPLLAVVGGSTGAGKSTLVSSLIRRRVAAASAIRPTTRRPMLLHAPADEAWFADDRVLGSLARLRVPEDAPASVPITPADGDAPASWRELEVRSCRELPPGLALLDAPDVDSVVDENRELAATLLASADLWVFVTTAARYADAVPWQHLRAAAERDIVVAVVLDRVPDGAAAAVEADLRRRLASAGLSTSPVITIPESPLDAEGLLPVPLIAPLRDWLTTLAADAEARRDVARRTLAGALGSVLAQIELLAGELDAQTQERHELAEAAITAHAEAAQRINAACADGSMLRGEVLARWQEYVGASGMLKGLESQVGRLRDRLSAALRGRPGPARRVEDAIESSLATLIVAEAQRASIATERAWQRAGTAAPALDTVRELLPGQEALTDRATVLVHEWQGELLSLVRAEGADKRLTARLISLGVNGVGVALMIVVFAHTGGLTGGEVGIAGGTALVAQRLLEAVFGDQAMRAMAERARTDLAARVRALLDERASLLASALRRPSPTGSELRRAARAAASALETAGGVTGEDRS</sequence>
<dbReference type="Pfam" id="PF00350">
    <property type="entry name" value="Dynamin_N"/>
    <property type="match status" value="1"/>
</dbReference>
<evidence type="ECO:0000313" key="3">
    <source>
        <dbReference type="EMBL" id="SHJ22282.1"/>
    </source>
</evidence>
<dbReference type="RefSeq" id="WP_083600590.1">
    <property type="nucleotide sequence ID" value="NZ_FQYL01000015.1"/>
</dbReference>
<protein>
    <submittedName>
        <fullName evidence="3">Dynamin family protein</fullName>
    </submittedName>
</protein>
<proteinExistence type="predicted"/>
<reference evidence="3 4" key="1">
    <citation type="submission" date="2016-11" db="EMBL/GenBank/DDBJ databases">
        <authorList>
            <person name="Varghese N."/>
            <person name="Submissions S."/>
        </authorList>
    </citation>
    <scope>NUCLEOTIDE SEQUENCE [LARGE SCALE GENOMIC DNA]</scope>
    <source>
        <strain evidence="3 4">PA</strain>
    </source>
</reference>
<dbReference type="CDD" id="cd00882">
    <property type="entry name" value="Ras_like_GTPase"/>
    <property type="match status" value="1"/>
</dbReference>
<dbReference type="EMBL" id="FQYL01000015">
    <property type="protein sequence ID" value="SHJ22282.1"/>
    <property type="molecule type" value="Genomic_DNA"/>
</dbReference>
<dbReference type="InterPro" id="IPR045063">
    <property type="entry name" value="Dynamin_N"/>
</dbReference>
<keyword evidence="4" id="KW-1185">Reference proteome</keyword>
<dbReference type="InterPro" id="IPR027417">
    <property type="entry name" value="P-loop_NTPase"/>
</dbReference>
<dbReference type="Gene3D" id="3.40.50.300">
    <property type="entry name" value="P-loop containing nucleotide triphosphate hydrolases"/>
    <property type="match status" value="1"/>
</dbReference>
<evidence type="ECO:0000256" key="1">
    <source>
        <dbReference type="SAM" id="MobiDB-lite"/>
    </source>
</evidence>
<gene>
    <name evidence="3" type="ORF">SAMN05216246_11543</name>
</gene>
<evidence type="ECO:0000259" key="2">
    <source>
        <dbReference type="Pfam" id="PF00350"/>
    </source>
</evidence>
<organism evidence="3 4">
    <name type="scientific">Actinomyces denticolens</name>
    <dbReference type="NCBI Taxonomy" id="52767"/>
    <lineage>
        <taxon>Bacteria</taxon>
        <taxon>Bacillati</taxon>
        <taxon>Actinomycetota</taxon>
        <taxon>Actinomycetes</taxon>
        <taxon>Actinomycetales</taxon>
        <taxon>Actinomycetaceae</taxon>
        <taxon>Actinomyces</taxon>
    </lineage>
</organism>
<feature type="compositionally biased region" description="Low complexity" evidence="1">
    <location>
        <begin position="11"/>
        <end position="20"/>
    </location>
</feature>
<dbReference type="SUPFAM" id="SSF52540">
    <property type="entry name" value="P-loop containing nucleoside triphosphate hydrolases"/>
    <property type="match status" value="1"/>
</dbReference>